<accession>A0A0G3GTD3</accession>
<gene>
    <name evidence="1" type="ORF">CMUST_00150</name>
</gene>
<reference evidence="2" key="2">
    <citation type="submission" date="2015-05" db="EMBL/GenBank/DDBJ databases">
        <title>Complete genome sequence of Corynebacterium mustelae DSM 45274, isolated from various tissues of a male ferret with lethal sepsis.</title>
        <authorList>
            <person name="Ruckert C."/>
            <person name="Albersmeier A."/>
            <person name="Winkler A."/>
            <person name="Tauch A."/>
        </authorList>
    </citation>
    <scope>NUCLEOTIDE SEQUENCE [LARGE SCALE GENOMIC DNA]</scope>
    <source>
        <strain evidence="2">DSM 45274</strain>
    </source>
</reference>
<name>A0A0G3GTD3_9CORY</name>
<dbReference type="PATRIC" id="fig|571915.4.peg.29"/>
<dbReference type="OrthoDB" id="6039651at2"/>
<reference evidence="1 2" key="1">
    <citation type="journal article" date="2015" name="Genome Announc.">
        <title>Complete Genome Sequence of the Type Strain Corynebacterium mustelae DSM 45274, Isolated from Various Tissues of a Male Ferret with Lethal Sepsis.</title>
        <authorList>
            <person name="Ruckert C."/>
            <person name="Eimer J."/>
            <person name="Winkler A."/>
            <person name="Tauch A."/>
        </authorList>
    </citation>
    <scope>NUCLEOTIDE SEQUENCE [LARGE SCALE GENOMIC DNA]</scope>
    <source>
        <strain evidence="1 2">DSM 45274</strain>
    </source>
</reference>
<evidence type="ECO:0000313" key="1">
    <source>
        <dbReference type="EMBL" id="AKK04389.1"/>
    </source>
</evidence>
<dbReference type="AlphaFoldDB" id="A0A0G3GTD3"/>
<proteinExistence type="predicted"/>
<dbReference type="KEGG" id="cmv:CMUST_00150"/>
<dbReference type="EMBL" id="CP011542">
    <property type="protein sequence ID" value="AKK04389.1"/>
    <property type="molecule type" value="Genomic_DNA"/>
</dbReference>
<protein>
    <submittedName>
        <fullName evidence="1">Uncharacterized protein</fullName>
    </submittedName>
</protein>
<organism evidence="1 2">
    <name type="scientific">Corynebacterium mustelae</name>
    <dbReference type="NCBI Taxonomy" id="571915"/>
    <lineage>
        <taxon>Bacteria</taxon>
        <taxon>Bacillati</taxon>
        <taxon>Actinomycetota</taxon>
        <taxon>Actinomycetes</taxon>
        <taxon>Mycobacteriales</taxon>
        <taxon>Corynebacteriaceae</taxon>
        <taxon>Corynebacterium</taxon>
    </lineage>
</organism>
<dbReference type="RefSeq" id="WP_047260816.1">
    <property type="nucleotide sequence ID" value="NZ_CP011542.1"/>
</dbReference>
<evidence type="ECO:0000313" key="2">
    <source>
        <dbReference type="Proteomes" id="UP000035199"/>
    </source>
</evidence>
<sequence length="113" mass="13238">MFDQFRDGIVLTNEKTGETLVCNQRSFSYMLFGILTHYLRWNPKRAEEKVTEYMLRVDPPTFYTALLDAHEETYHTAMLLAHGNGFVSEVPDDYDDWYDAFVEKHSLAENTCD</sequence>
<keyword evidence="2" id="KW-1185">Reference proteome</keyword>
<dbReference type="Proteomes" id="UP000035199">
    <property type="component" value="Chromosome"/>
</dbReference>
<dbReference type="STRING" id="571915.CMUST_00150"/>